<name>A0A9C9NKR4_9HYPH</name>
<evidence type="ECO:0000313" key="3">
    <source>
        <dbReference type="Proteomes" id="UP000885680"/>
    </source>
</evidence>
<feature type="signal peptide" evidence="1">
    <location>
        <begin position="1"/>
        <end position="23"/>
    </location>
</feature>
<gene>
    <name evidence="2" type="ORF">ENH89_21675</name>
</gene>
<evidence type="ECO:0000313" key="2">
    <source>
        <dbReference type="EMBL" id="HEU02874.1"/>
    </source>
</evidence>
<dbReference type="AlphaFoldDB" id="A0A9C9NKR4"/>
<feature type="chain" id="PRO_5038821771" description="DUF4440 domain-containing protein" evidence="1">
    <location>
        <begin position="24"/>
        <end position="148"/>
    </location>
</feature>
<accession>A0A9C9NKR4</accession>
<dbReference type="Proteomes" id="UP000885680">
    <property type="component" value="Unassembled WGS sequence"/>
</dbReference>
<organism evidence="2 3">
    <name type="scientific">Aurantimonas coralicida</name>
    <dbReference type="NCBI Taxonomy" id="182270"/>
    <lineage>
        <taxon>Bacteria</taxon>
        <taxon>Pseudomonadati</taxon>
        <taxon>Pseudomonadota</taxon>
        <taxon>Alphaproteobacteria</taxon>
        <taxon>Hyphomicrobiales</taxon>
        <taxon>Aurantimonadaceae</taxon>
        <taxon>Aurantimonas</taxon>
    </lineage>
</organism>
<proteinExistence type="predicted"/>
<protein>
    <recommendedName>
        <fullName evidence="4">DUF4440 domain-containing protein</fullName>
    </recommendedName>
</protein>
<keyword evidence="1" id="KW-0732">Signal</keyword>
<comment type="caution">
    <text evidence="2">The sequence shown here is derived from an EMBL/GenBank/DDBJ whole genome shotgun (WGS) entry which is preliminary data.</text>
</comment>
<dbReference type="EMBL" id="DRGN01000304">
    <property type="protein sequence ID" value="HEU02874.1"/>
    <property type="molecule type" value="Genomic_DNA"/>
</dbReference>
<sequence>MVRLASAILLLTCGFLAAPSAMAQSAEDVLSQIEALHGDADGFSAAFDRLQQAMADGDAAAVAELGSYPLTVRANGEVYDVLEAQDLIDNFDSLIAPDTQTLVADQNLADLFVNSEGVMFGAGELWLSAVCDDNACSSARWRIIAINN</sequence>
<evidence type="ECO:0008006" key="4">
    <source>
        <dbReference type="Google" id="ProtNLM"/>
    </source>
</evidence>
<evidence type="ECO:0000256" key="1">
    <source>
        <dbReference type="SAM" id="SignalP"/>
    </source>
</evidence>
<reference evidence="2" key="1">
    <citation type="journal article" date="2020" name="mSystems">
        <title>Genome- and Community-Level Interaction Insights into Carbon Utilization and Element Cycling Functions of Hydrothermarchaeota in Hydrothermal Sediment.</title>
        <authorList>
            <person name="Zhou Z."/>
            <person name="Liu Y."/>
            <person name="Xu W."/>
            <person name="Pan J."/>
            <person name="Luo Z.H."/>
            <person name="Li M."/>
        </authorList>
    </citation>
    <scope>NUCLEOTIDE SEQUENCE</scope>
    <source>
        <strain evidence="2">HyVt-347</strain>
    </source>
</reference>